<name>A0A368FE40_ANCCA</name>
<evidence type="ECO:0000313" key="1">
    <source>
        <dbReference type="EMBL" id="RCN30332.1"/>
    </source>
</evidence>
<keyword evidence="2" id="KW-1185">Reference proteome</keyword>
<dbReference type="EMBL" id="JOJR01001589">
    <property type="protein sequence ID" value="RCN30332.1"/>
    <property type="molecule type" value="Genomic_DNA"/>
</dbReference>
<dbReference type="SUPFAM" id="SSF82199">
    <property type="entry name" value="SET domain"/>
    <property type="match status" value="1"/>
</dbReference>
<dbReference type="AlphaFoldDB" id="A0A368FE40"/>
<evidence type="ECO:0000313" key="2">
    <source>
        <dbReference type="Proteomes" id="UP000252519"/>
    </source>
</evidence>
<comment type="caution">
    <text evidence="1">The sequence shown here is derived from an EMBL/GenBank/DDBJ whole genome shotgun (WGS) entry which is preliminary data.</text>
</comment>
<proteinExistence type="predicted"/>
<sequence>MLLSAITDLRNSDTYRYAVLAHEQVHKKTVTLGRLFNHGGMHPNLRLEISNHSCSTTKEVHAGEQLLWNYGNKYRGAQLRRNYICNACDPVLNGASTLDLCESTRSAAEPQEPEPWKEERSMSQHVSGWQRAPLPTRHLLLSVAMKANVEGLIAPHEGYSSAEDAYQRGREFISGREVRAFMSSYRKTKFLKSPTLYPYACFGDVFWIC</sequence>
<organism evidence="1 2">
    <name type="scientific">Ancylostoma caninum</name>
    <name type="common">Dog hookworm</name>
    <dbReference type="NCBI Taxonomy" id="29170"/>
    <lineage>
        <taxon>Eukaryota</taxon>
        <taxon>Metazoa</taxon>
        <taxon>Ecdysozoa</taxon>
        <taxon>Nematoda</taxon>
        <taxon>Chromadorea</taxon>
        <taxon>Rhabditida</taxon>
        <taxon>Rhabditina</taxon>
        <taxon>Rhabditomorpha</taxon>
        <taxon>Strongyloidea</taxon>
        <taxon>Ancylostomatidae</taxon>
        <taxon>Ancylostomatinae</taxon>
        <taxon>Ancylostoma</taxon>
    </lineage>
</organism>
<dbReference type="Proteomes" id="UP000252519">
    <property type="component" value="Unassembled WGS sequence"/>
</dbReference>
<evidence type="ECO:0008006" key="3">
    <source>
        <dbReference type="Google" id="ProtNLM"/>
    </source>
</evidence>
<protein>
    <recommendedName>
        <fullName evidence="3">SET domain-containing protein</fullName>
    </recommendedName>
</protein>
<dbReference type="InterPro" id="IPR046341">
    <property type="entry name" value="SET_dom_sf"/>
</dbReference>
<dbReference type="OrthoDB" id="5850751at2759"/>
<gene>
    <name evidence="1" type="ORF">ANCCAN_23894</name>
</gene>
<reference evidence="1 2" key="1">
    <citation type="submission" date="2014-10" db="EMBL/GenBank/DDBJ databases">
        <title>Draft genome of the hookworm Ancylostoma caninum.</title>
        <authorList>
            <person name="Mitreva M."/>
        </authorList>
    </citation>
    <scope>NUCLEOTIDE SEQUENCE [LARGE SCALE GENOMIC DNA]</scope>
    <source>
        <strain evidence="1 2">Baltimore</strain>
    </source>
</reference>
<accession>A0A368FE40</accession>